<evidence type="ECO:0000256" key="4">
    <source>
        <dbReference type="ARBA" id="ARBA00023235"/>
    </source>
</evidence>
<dbReference type="Pfam" id="PF00842">
    <property type="entry name" value="Ala_racemase_C"/>
    <property type="match status" value="1"/>
</dbReference>
<evidence type="ECO:0000313" key="10">
    <source>
        <dbReference type="Proteomes" id="UP001144204"/>
    </source>
</evidence>
<dbReference type="NCBIfam" id="TIGR00492">
    <property type="entry name" value="alr"/>
    <property type="match status" value="1"/>
</dbReference>
<sequence>MAIGNHRNASLVVDRKAIYHNIHEAKKRLKDNTDLFMVLKANGYGFGATEVAKVAKKAGASGFCVAILDEALELRRTGFDDPILVLGISRIQDVPLIVKEHVSVTVSSVEWLKNAESVLQDNHISNKLLVHIGLDTGMGRIGFQTPDELSKAIHFMNAHDNIEFEGIFTHFATADSKDDHYFKVQFHRFQKLMQVVKHRPKYVHVSNSATSLWHAACNGNMIRLGASGYGLNPSGRELTPPYHLDSAISLVSEIVYTKKVKKGRSIGYGATYTADCDQWIGTVPIGYADGYSRSLGGFYVLVNGQRCPIVGRICMDQFMIRLPEDVQPGTKVTLIGQDSNQKITLQDIADYCHTINYEVTCDFSRRLPIHYIN</sequence>
<dbReference type="InterPro" id="IPR000821">
    <property type="entry name" value="Ala_racemase"/>
</dbReference>
<dbReference type="SUPFAM" id="SSF50621">
    <property type="entry name" value="Alanine racemase C-terminal domain-like"/>
    <property type="match status" value="1"/>
</dbReference>
<dbReference type="Proteomes" id="UP001144204">
    <property type="component" value="Unassembled WGS sequence"/>
</dbReference>
<reference evidence="9" key="2">
    <citation type="journal article" date="2023" name="PLoS ONE">
        <title>Philodulcilactobacillus myokoensis gen. nov., sp. nov., a fructophilic, acidophilic, and agar-phobic lactic acid bacterium isolated from fermented vegetable extracts.</title>
        <authorList>
            <person name="Kouya T."/>
            <person name="Ishiyama Y."/>
            <person name="Ohashi S."/>
            <person name="Kumakubo R."/>
            <person name="Yamazaki T."/>
            <person name="Otaki T."/>
        </authorList>
    </citation>
    <scope>NUCLEOTIDE SEQUENCE</scope>
    <source>
        <strain evidence="9">WR16-4</strain>
    </source>
</reference>
<dbReference type="Gene3D" id="2.40.37.10">
    <property type="entry name" value="Lyase, Ornithine Decarboxylase, Chain A, domain 1"/>
    <property type="match status" value="1"/>
</dbReference>
<dbReference type="InterPro" id="IPR009006">
    <property type="entry name" value="Ala_racemase/Decarboxylase_C"/>
</dbReference>
<dbReference type="GO" id="GO:0030632">
    <property type="term" value="P:D-alanine biosynthetic process"/>
    <property type="evidence" value="ECO:0007669"/>
    <property type="project" value="UniProtKB-UniRule"/>
</dbReference>
<dbReference type="SUPFAM" id="SSF51419">
    <property type="entry name" value="PLP-binding barrel"/>
    <property type="match status" value="1"/>
</dbReference>
<evidence type="ECO:0000256" key="3">
    <source>
        <dbReference type="ARBA" id="ARBA00022898"/>
    </source>
</evidence>
<accession>A0A9W6ET76</accession>
<evidence type="ECO:0000256" key="6">
    <source>
        <dbReference type="PIRSR" id="PIRSR600821-50"/>
    </source>
</evidence>
<dbReference type="RefSeq" id="WP_286136670.1">
    <property type="nucleotide sequence ID" value="NZ_BRPL01000002.1"/>
</dbReference>
<dbReference type="PANTHER" id="PTHR30511:SF0">
    <property type="entry name" value="ALANINE RACEMASE, CATABOLIC-RELATED"/>
    <property type="match status" value="1"/>
</dbReference>
<dbReference type="InterPro" id="IPR029066">
    <property type="entry name" value="PLP-binding_barrel"/>
</dbReference>
<keyword evidence="10" id="KW-1185">Reference proteome</keyword>
<evidence type="ECO:0000256" key="2">
    <source>
        <dbReference type="ARBA" id="ARBA00001933"/>
    </source>
</evidence>
<gene>
    <name evidence="9" type="primary">alr</name>
    <name evidence="9" type="ORF">WR164_11910</name>
</gene>
<keyword evidence="3 5" id="KW-0663">Pyridoxal phosphate</keyword>
<dbReference type="PANTHER" id="PTHR30511">
    <property type="entry name" value="ALANINE RACEMASE"/>
    <property type="match status" value="1"/>
</dbReference>
<comment type="cofactor">
    <cofactor evidence="2 5 6">
        <name>pyridoxal 5'-phosphate</name>
        <dbReference type="ChEBI" id="CHEBI:597326"/>
    </cofactor>
</comment>
<comment type="function">
    <text evidence="5">Catalyzes the interconversion of L-alanine and D-alanine. May also act on other amino acids.</text>
</comment>
<feature type="binding site" evidence="5 7">
    <location>
        <position position="140"/>
    </location>
    <ligand>
        <name>substrate</name>
    </ligand>
</feature>
<dbReference type="EMBL" id="BRPL01000002">
    <property type="protein sequence ID" value="GLB47212.1"/>
    <property type="molecule type" value="Genomic_DNA"/>
</dbReference>
<dbReference type="InterPro" id="IPR011079">
    <property type="entry name" value="Ala_racemase_C"/>
</dbReference>
<dbReference type="GO" id="GO:0008784">
    <property type="term" value="F:alanine racemase activity"/>
    <property type="evidence" value="ECO:0007669"/>
    <property type="project" value="UniProtKB-UniRule"/>
</dbReference>
<comment type="caution">
    <text evidence="9">The sequence shown here is derived from an EMBL/GenBank/DDBJ whole genome shotgun (WGS) entry which is preliminary data.</text>
</comment>
<dbReference type="SMART" id="SM01005">
    <property type="entry name" value="Ala_racemase_C"/>
    <property type="match status" value="1"/>
</dbReference>
<feature type="active site" description="Proton acceptor; specific for L-alanine" evidence="5">
    <location>
        <position position="268"/>
    </location>
</feature>
<dbReference type="FunFam" id="2.40.37.10:FF:000006">
    <property type="entry name" value="Alanine racemase"/>
    <property type="match status" value="1"/>
</dbReference>
<dbReference type="GO" id="GO:0009252">
    <property type="term" value="P:peptidoglycan biosynthetic process"/>
    <property type="evidence" value="ECO:0007669"/>
    <property type="project" value="TreeGrafter"/>
</dbReference>
<name>A0A9W6ET76_9LACO</name>
<dbReference type="PRINTS" id="PR00992">
    <property type="entry name" value="ALARACEMASE"/>
</dbReference>
<dbReference type="FunFam" id="3.20.20.10:FF:000002">
    <property type="entry name" value="Alanine racemase"/>
    <property type="match status" value="1"/>
</dbReference>
<feature type="modified residue" description="N6-(pyridoxal phosphate)lysine" evidence="5 6">
    <location>
        <position position="40"/>
    </location>
</feature>
<feature type="domain" description="Alanine racemase C-terminal" evidence="8">
    <location>
        <begin position="247"/>
        <end position="372"/>
    </location>
</feature>
<comment type="similarity">
    <text evidence="5">Belongs to the alanine racemase family.</text>
</comment>
<dbReference type="Pfam" id="PF01168">
    <property type="entry name" value="Ala_racemase_N"/>
    <property type="match status" value="1"/>
</dbReference>
<feature type="active site" description="Proton acceptor; specific for D-alanine" evidence="5">
    <location>
        <position position="40"/>
    </location>
</feature>
<reference evidence="9" key="1">
    <citation type="submission" date="2022-07" db="EMBL/GenBank/DDBJ databases">
        <authorList>
            <person name="Kouya T."/>
            <person name="Ishiyama Y."/>
        </authorList>
    </citation>
    <scope>NUCLEOTIDE SEQUENCE</scope>
    <source>
        <strain evidence="9">WR16-4</strain>
    </source>
</reference>
<dbReference type="InterPro" id="IPR001608">
    <property type="entry name" value="Ala_racemase_N"/>
</dbReference>
<dbReference type="Gene3D" id="3.20.20.10">
    <property type="entry name" value="Alanine racemase"/>
    <property type="match status" value="1"/>
</dbReference>
<keyword evidence="4 5" id="KW-0413">Isomerase</keyword>
<dbReference type="EC" id="5.1.1.1" evidence="5"/>
<dbReference type="HAMAP" id="MF_01201">
    <property type="entry name" value="Ala_racemase"/>
    <property type="match status" value="1"/>
</dbReference>
<feature type="binding site" evidence="5 7">
    <location>
        <position position="315"/>
    </location>
    <ligand>
        <name>substrate</name>
    </ligand>
</feature>
<evidence type="ECO:0000256" key="1">
    <source>
        <dbReference type="ARBA" id="ARBA00000316"/>
    </source>
</evidence>
<dbReference type="GO" id="GO:0030170">
    <property type="term" value="F:pyridoxal phosphate binding"/>
    <property type="evidence" value="ECO:0007669"/>
    <property type="project" value="UniProtKB-UniRule"/>
</dbReference>
<evidence type="ECO:0000259" key="8">
    <source>
        <dbReference type="SMART" id="SM01005"/>
    </source>
</evidence>
<comment type="pathway">
    <text evidence="5">Amino-acid biosynthesis; D-alanine biosynthesis; D-alanine from L-alanine: step 1/1.</text>
</comment>
<dbReference type="CDD" id="cd00430">
    <property type="entry name" value="PLPDE_III_AR"/>
    <property type="match status" value="1"/>
</dbReference>
<evidence type="ECO:0000256" key="7">
    <source>
        <dbReference type="PIRSR" id="PIRSR600821-52"/>
    </source>
</evidence>
<organism evidence="9 10">
    <name type="scientific">Philodulcilactobacillus myokoensis</name>
    <dbReference type="NCBI Taxonomy" id="2929573"/>
    <lineage>
        <taxon>Bacteria</taxon>
        <taxon>Bacillati</taxon>
        <taxon>Bacillota</taxon>
        <taxon>Bacilli</taxon>
        <taxon>Lactobacillales</taxon>
        <taxon>Lactobacillaceae</taxon>
        <taxon>Philodulcilactobacillus</taxon>
    </lineage>
</organism>
<evidence type="ECO:0000256" key="5">
    <source>
        <dbReference type="HAMAP-Rule" id="MF_01201"/>
    </source>
</evidence>
<dbReference type="AlphaFoldDB" id="A0A9W6ET76"/>
<evidence type="ECO:0000313" key="9">
    <source>
        <dbReference type="EMBL" id="GLB47212.1"/>
    </source>
</evidence>
<comment type="catalytic activity">
    <reaction evidence="1 5">
        <text>L-alanine = D-alanine</text>
        <dbReference type="Rhea" id="RHEA:20249"/>
        <dbReference type="ChEBI" id="CHEBI:57416"/>
        <dbReference type="ChEBI" id="CHEBI:57972"/>
        <dbReference type="EC" id="5.1.1.1"/>
    </reaction>
</comment>
<protein>
    <recommendedName>
        <fullName evidence="5">Alanine racemase</fullName>
        <ecNumber evidence="5">5.1.1.1</ecNumber>
    </recommendedName>
</protein>
<proteinExistence type="inferred from homology"/>
<dbReference type="GO" id="GO:0005829">
    <property type="term" value="C:cytosol"/>
    <property type="evidence" value="ECO:0007669"/>
    <property type="project" value="TreeGrafter"/>
</dbReference>